<dbReference type="Gene3D" id="3.30.565.10">
    <property type="entry name" value="Histidine kinase-like ATPase, C-terminal domain"/>
    <property type="match status" value="1"/>
</dbReference>
<dbReference type="GO" id="GO:0004674">
    <property type="term" value="F:protein serine/threonine kinase activity"/>
    <property type="evidence" value="ECO:0007669"/>
    <property type="project" value="UniProtKB-KW"/>
</dbReference>
<evidence type="ECO:0000256" key="1">
    <source>
        <dbReference type="ARBA" id="ARBA00022527"/>
    </source>
</evidence>
<dbReference type="InterPro" id="IPR003594">
    <property type="entry name" value="HATPase_dom"/>
</dbReference>
<dbReference type="PANTHER" id="PTHR35526:SF3">
    <property type="entry name" value="ANTI-SIGMA-F FACTOR RSBW"/>
    <property type="match status" value="1"/>
</dbReference>
<gene>
    <name evidence="3" type="ORF">LX81_00523</name>
</gene>
<comment type="caution">
    <text evidence="3">The sequence shown here is derived from an EMBL/GenBank/DDBJ whole genome shotgun (WGS) entry which is preliminary data.</text>
</comment>
<sequence length="168" mass="18669">MPRIQIDIAKPSRREEARRITGHNELRVIFPNTPLAVRDALRTTMGGLQHLQLTEDEAGTVELVLAEVMNNIVEHALAGREDGMVELQISHGPSGLRCCAYDDGIAMPGNRYPVTSPPQPDVPLLDQAEGGFGWFLIRTLAEDLEYIRENGRNCLKFRLAVGRNLRAS</sequence>
<dbReference type="EMBL" id="QKZL01000002">
    <property type="protein sequence ID" value="PZX18830.1"/>
    <property type="molecule type" value="Genomic_DNA"/>
</dbReference>
<dbReference type="Proteomes" id="UP000248916">
    <property type="component" value="Unassembled WGS sequence"/>
</dbReference>
<dbReference type="Pfam" id="PF13581">
    <property type="entry name" value="HATPase_c_2"/>
    <property type="match status" value="1"/>
</dbReference>
<keyword evidence="3" id="KW-0418">Kinase</keyword>
<evidence type="ECO:0000313" key="3">
    <source>
        <dbReference type="EMBL" id="PZX18830.1"/>
    </source>
</evidence>
<dbReference type="InterPro" id="IPR050267">
    <property type="entry name" value="Anti-sigma-factor_SerPK"/>
</dbReference>
<organism evidence="3 4">
    <name type="scientific">Palleronia aestuarii</name>
    <dbReference type="NCBI Taxonomy" id="568105"/>
    <lineage>
        <taxon>Bacteria</taxon>
        <taxon>Pseudomonadati</taxon>
        <taxon>Pseudomonadota</taxon>
        <taxon>Alphaproteobacteria</taxon>
        <taxon>Rhodobacterales</taxon>
        <taxon>Roseobacteraceae</taxon>
        <taxon>Palleronia</taxon>
    </lineage>
</organism>
<keyword evidence="3" id="KW-0808">Transferase</keyword>
<dbReference type="SUPFAM" id="SSF55874">
    <property type="entry name" value="ATPase domain of HSP90 chaperone/DNA topoisomerase II/histidine kinase"/>
    <property type="match status" value="1"/>
</dbReference>
<keyword evidence="1" id="KW-0723">Serine/threonine-protein kinase</keyword>
<dbReference type="CDD" id="cd16936">
    <property type="entry name" value="HATPase_RsbW-like"/>
    <property type="match status" value="1"/>
</dbReference>
<keyword evidence="4" id="KW-1185">Reference proteome</keyword>
<proteinExistence type="predicted"/>
<dbReference type="AlphaFoldDB" id="A0A2W7NFZ5"/>
<dbReference type="RefSeq" id="WP_111535730.1">
    <property type="nucleotide sequence ID" value="NZ_QKZL01000002.1"/>
</dbReference>
<accession>A0A2W7NFZ5</accession>
<dbReference type="PANTHER" id="PTHR35526">
    <property type="entry name" value="ANTI-SIGMA-F FACTOR RSBW-RELATED"/>
    <property type="match status" value="1"/>
</dbReference>
<reference evidence="3 4" key="1">
    <citation type="submission" date="2018-06" db="EMBL/GenBank/DDBJ databases">
        <title>Genomic Encyclopedia of Archaeal and Bacterial Type Strains, Phase II (KMG-II): from individual species to whole genera.</title>
        <authorList>
            <person name="Goeker M."/>
        </authorList>
    </citation>
    <scope>NUCLEOTIDE SEQUENCE [LARGE SCALE GENOMIC DNA]</scope>
    <source>
        <strain evidence="3 4">DSM 22009</strain>
    </source>
</reference>
<feature type="domain" description="Histidine kinase/HSP90-like ATPase" evidence="2">
    <location>
        <begin position="30"/>
        <end position="158"/>
    </location>
</feature>
<dbReference type="InterPro" id="IPR036890">
    <property type="entry name" value="HATPase_C_sf"/>
</dbReference>
<protein>
    <submittedName>
        <fullName evidence="3">Serine/threonine-protein kinase RsbW</fullName>
    </submittedName>
</protein>
<evidence type="ECO:0000259" key="2">
    <source>
        <dbReference type="Pfam" id="PF13581"/>
    </source>
</evidence>
<name>A0A2W7NFZ5_9RHOB</name>
<dbReference type="OrthoDB" id="9792240at2"/>
<evidence type="ECO:0000313" key="4">
    <source>
        <dbReference type="Proteomes" id="UP000248916"/>
    </source>
</evidence>